<feature type="region of interest" description="Disordered" evidence="5">
    <location>
        <begin position="237"/>
        <end position="257"/>
    </location>
</feature>
<dbReference type="Proteomes" id="UP001283361">
    <property type="component" value="Unassembled WGS sequence"/>
</dbReference>
<protein>
    <recommendedName>
        <fullName evidence="6">UBR-type domain-containing protein</fullName>
    </recommendedName>
</protein>
<proteinExistence type="predicted"/>
<keyword evidence="1" id="KW-0479">Metal-binding</keyword>
<dbReference type="Gene3D" id="3.30.40.10">
    <property type="entry name" value="Zinc/RING finger domain, C3HC4 (zinc finger)"/>
    <property type="match status" value="1"/>
</dbReference>
<sequence length="473" mass="53863">MDSDQSSSNSSVRRCGQIGEGEDAQMSLMDALDEVDRLEADADAVLGGSDAYNCTYPQGYLQRQAIYACATCTPEGNAGICLACSYACHEGHDLLELYTKRHFKCDCGNEKFKGNTCQLFKDKKELNSRNHYNQNFRGFYCTCSRPYPDEDDSVEDEMIQCIICEDWYHGRHLQTEVPNNSDYHEMICTGCMCKYPFLWAYHMQCALTTEMQPDADGERADVDIEDISKELKMNREVNESKQNGSRHGERTCTKSEADECTTSQVELSSAPFQTASSPLKRKINGKEIERLEASPSKKVKTEEHCINRNDNLISVIEKQEKTETSESGDSECLLVALQKRVIDQPDCAAFWSEGWRSKLCQCSDCMEMYQDRNLEFLIDDADTMQAYEARGVEAEENDKAAEEDDAAAFASLGRVQQIEVVQGIMDFKSELNDFLKGFAEEGKVVKESDVREFFEHLRQRKRNRMHLPQHNCR</sequence>
<dbReference type="CDD" id="cd19677">
    <property type="entry name" value="UBR-box_UBR7"/>
    <property type="match status" value="1"/>
</dbReference>
<dbReference type="SUPFAM" id="SSF57903">
    <property type="entry name" value="FYVE/PHD zinc finger"/>
    <property type="match status" value="1"/>
</dbReference>
<dbReference type="GO" id="GO:0008270">
    <property type="term" value="F:zinc ion binding"/>
    <property type="evidence" value="ECO:0007669"/>
    <property type="project" value="UniProtKB-KW"/>
</dbReference>
<accession>A0AAE0ZPH2</accession>
<feature type="domain" description="UBR-type" evidence="6">
    <location>
        <begin position="52"/>
        <end position="122"/>
    </location>
</feature>
<keyword evidence="3" id="KW-0862">Zinc</keyword>
<evidence type="ECO:0000313" key="7">
    <source>
        <dbReference type="EMBL" id="KAK3772197.1"/>
    </source>
</evidence>
<evidence type="ECO:0000256" key="4">
    <source>
        <dbReference type="PROSITE-ProRule" id="PRU00508"/>
    </source>
</evidence>
<dbReference type="Pfam" id="PF02207">
    <property type="entry name" value="zf-UBR"/>
    <property type="match status" value="1"/>
</dbReference>
<dbReference type="GO" id="GO:0061630">
    <property type="term" value="F:ubiquitin protein ligase activity"/>
    <property type="evidence" value="ECO:0007669"/>
    <property type="project" value="InterPro"/>
</dbReference>
<dbReference type="CDD" id="cd15542">
    <property type="entry name" value="PHD_UBR7"/>
    <property type="match status" value="1"/>
</dbReference>
<dbReference type="GO" id="GO:0005737">
    <property type="term" value="C:cytoplasm"/>
    <property type="evidence" value="ECO:0007669"/>
    <property type="project" value="TreeGrafter"/>
</dbReference>
<dbReference type="AlphaFoldDB" id="A0AAE0ZPH2"/>
<dbReference type="PANTHER" id="PTHR13513">
    <property type="entry name" value="E3 UBIQUITIN-PROTEIN LIGASE UBR7"/>
    <property type="match status" value="1"/>
</dbReference>
<dbReference type="InterPro" id="IPR013083">
    <property type="entry name" value="Znf_RING/FYVE/PHD"/>
</dbReference>
<reference evidence="7" key="1">
    <citation type="journal article" date="2023" name="G3 (Bethesda)">
        <title>A reference genome for the long-term kleptoplast-retaining sea slug Elysia crispata morphotype clarki.</title>
        <authorList>
            <person name="Eastman K.E."/>
            <person name="Pendleton A.L."/>
            <person name="Shaikh M.A."/>
            <person name="Suttiyut T."/>
            <person name="Ogas R."/>
            <person name="Tomko P."/>
            <person name="Gavelis G."/>
            <person name="Widhalm J.R."/>
            <person name="Wisecaver J.H."/>
        </authorList>
    </citation>
    <scope>NUCLEOTIDE SEQUENCE</scope>
    <source>
        <strain evidence="7">ECLA1</strain>
    </source>
</reference>
<evidence type="ECO:0000256" key="3">
    <source>
        <dbReference type="ARBA" id="ARBA00022833"/>
    </source>
</evidence>
<keyword evidence="8" id="KW-1185">Reference proteome</keyword>
<gene>
    <name evidence="7" type="ORF">RRG08_035237</name>
</gene>
<dbReference type="PANTHER" id="PTHR13513:SF9">
    <property type="entry name" value="E3 UBIQUITIN-PROTEIN LIGASE UBR7-RELATED"/>
    <property type="match status" value="1"/>
</dbReference>
<dbReference type="SMART" id="SM00396">
    <property type="entry name" value="ZnF_UBR1"/>
    <property type="match status" value="1"/>
</dbReference>
<dbReference type="InterPro" id="IPR011011">
    <property type="entry name" value="Znf_FYVE_PHD"/>
</dbReference>
<organism evidence="7 8">
    <name type="scientific">Elysia crispata</name>
    <name type="common">lettuce slug</name>
    <dbReference type="NCBI Taxonomy" id="231223"/>
    <lineage>
        <taxon>Eukaryota</taxon>
        <taxon>Metazoa</taxon>
        <taxon>Spiralia</taxon>
        <taxon>Lophotrochozoa</taxon>
        <taxon>Mollusca</taxon>
        <taxon>Gastropoda</taxon>
        <taxon>Heterobranchia</taxon>
        <taxon>Euthyneura</taxon>
        <taxon>Panpulmonata</taxon>
        <taxon>Sacoglossa</taxon>
        <taxon>Placobranchoidea</taxon>
        <taxon>Plakobranchidae</taxon>
        <taxon>Elysia</taxon>
    </lineage>
</organism>
<feature type="compositionally biased region" description="Basic and acidic residues" evidence="5">
    <location>
        <begin position="246"/>
        <end position="257"/>
    </location>
</feature>
<comment type="caution">
    <text evidence="7">The sequence shown here is derived from an EMBL/GenBank/DDBJ whole genome shotgun (WGS) entry which is preliminary data.</text>
</comment>
<evidence type="ECO:0000313" key="8">
    <source>
        <dbReference type="Proteomes" id="UP001283361"/>
    </source>
</evidence>
<evidence type="ECO:0000259" key="6">
    <source>
        <dbReference type="PROSITE" id="PS51157"/>
    </source>
</evidence>
<dbReference type="InterPro" id="IPR040204">
    <property type="entry name" value="UBR7"/>
</dbReference>
<dbReference type="InterPro" id="IPR003126">
    <property type="entry name" value="Znf_UBR"/>
</dbReference>
<dbReference type="PROSITE" id="PS51157">
    <property type="entry name" value="ZF_UBR"/>
    <property type="match status" value="1"/>
</dbReference>
<feature type="zinc finger region" description="UBR-type" evidence="4">
    <location>
        <begin position="52"/>
        <end position="122"/>
    </location>
</feature>
<evidence type="ECO:0000256" key="2">
    <source>
        <dbReference type="ARBA" id="ARBA00022771"/>
    </source>
</evidence>
<keyword evidence="2" id="KW-0863">Zinc-finger</keyword>
<evidence type="ECO:0000256" key="1">
    <source>
        <dbReference type="ARBA" id="ARBA00022723"/>
    </source>
</evidence>
<dbReference type="EMBL" id="JAWDGP010003655">
    <property type="protein sequence ID" value="KAK3772197.1"/>
    <property type="molecule type" value="Genomic_DNA"/>
</dbReference>
<dbReference type="InterPro" id="IPR047506">
    <property type="entry name" value="UBR7-like_UBR-box"/>
</dbReference>
<name>A0AAE0ZPH2_9GAST</name>
<evidence type="ECO:0000256" key="5">
    <source>
        <dbReference type="SAM" id="MobiDB-lite"/>
    </source>
</evidence>